<dbReference type="SUPFAM" id="SSF56801">
    <property type="entry name" value="Acetyl-CoA synthetase-like"/>
    <property type="match status" value="1"/>
</dbReference>
<evidence type="ECO:0000313" key="3">
    <source>
        <dbReference type="EMBL" id="KAB8360743.1"/>
    </source>
</evidence>
<dbReference type="PANTHER" id="PTHR43272:SF11">
    <property type="entry name" value="AMP-DEPENDENT SYNTHETASE_LIGASE DOMAIN-CONTAINING PROTEIN"/>
    <property type="match status" value="1"/>
</dbReference>
<dbReference type="Pfam" id="PF00501">
    <property type="entry name" value="AMP-binding"/>
    <property type="match status" value="1"/>
</dbReference>
<name>A0A5N6KYV9_9ROSI</name>
<evidence type="ECO:0000313" key="4">
    <source>
        <dbReference type="Proteomes" id="UP000327013"/>
    </source>
</evidence>
<reference evidence="3 4" key="1">
    <citation type="submission" date="2019-06" db="EMBL/GenBank/DDBJ databases">
        <title>A chromosomal-level reference genome of Carpinus fangiana (Coryloideae, Betulaceae).</title>
        <authorList>
            <person name="Yang X."/>
            <person name="Wang Z."/>
            <person name="Zhang L."/>
            <person name="Hao G."/>
            <person name="Liu J."/>
            <person name="Yang Y."/>
        </authorList>
    </citation>
    <scope>NUCLEOTIDE SEQUENCE [LARGE SCALE GENOMIC DNA]</scope>
    <source>
        <strain evidence="3">Cfa_2016G</strain>
        <tissue evidence="3">Leaf</tissue>
    </source>
</reference>
<dbReference type="GO" id="GO:0005783">
    <property type="term" value="C:endoplasmic reticulum"/>
    <property type="evidence" value="ECO:0007669"/>
    <property type="project" value="TreeGrafter"/>
</dbReference>
<sequence>MANLLETLDAQLDQLFRSWNIWSTILAVILLVLLLYPLFTGSEPDTHPLLLTRQANIAPVRQSGGSAVYRSLEIPHSYPLRTGLNVKQPGQSKWAMGKNGDLRDVWRRASGGGVDDEGQPTGAKGKLLTIYGKDIEEHNFDDVSREINAIGTYIQQKQAKAVAIYLPNCIELLATVFAAAYHGFTPVLIPFNQPDDVAMQLLKLSQADFLVSAAGSIPAQRLKQKCPNIVETISVVEKTSRHMDWDQEGASTWHEIVDQASSTVTSDLPTVENAELKDIVTIWQNDTPNSGEIVSFTQGNLVSAIGAQISALPAKHRMSPSDLFLPADALTSIYILVQTLAALYSNASVALNSVAGKEVELPAAVMGVAPTIIAASAETALKLHRDSTTNVKTAAKKLAHRAQSQALAAGYMPTTSLATKFNEPHRASIGTPPGKLRLLYIFERAHAGTPPVSSEELSDLRVFTGARVIYALTASKVAGTVTQTSYYDYRIDAATKGKHSHFGSPVSSLELKLVDSDTHKTTDQKVQGEIVASGPSVQHGSASLGVSGTFRQDGTLAYV</sequence>
<gene>
    <name evidence="3" type="ORF">FH972_024478</name>
</gene>
<dbReference type="Gene3D" id="3.40.50.12780">
    <property type="entry name" value="N-terminal domain of ligase-like"/>
    <property type="match status" value="1"/>
</dbReference>
<evidence type="ECO:0000256" key="1">
    <source>
        <dbReference type="SAM" id="Phobius"/>
    </source>
</evidence>
<dbReference type="OrthoDB" id="4138492at2759"/>
<dbReference type="InterPro" id="IPR042099">
    <property type="entry name" value="ANL_N_sf"/>
</dbReference>
<keyword evidence="1" id="KW-1133">Transmembrane helix</keyword>
<feature type="domain" description="AMP-dependent synthetase/ligase" evidence="2">
    <location>
        <begin position="130"/>
        <end position="253"/>
    </location>
</feature>
<dbReference type="Proteomes" id="UP000327013">
    <property type="component" value="Unassembled WGS sequence"/>
</dbReference>
<organism evidence="3 4">
    <name type="scientific">Carpinus fangiana</name>
    <dbReference type="NCBI Taxonomy" id="176857"/>
    <lineage>
        <taxon>Eukaryota</taxon>
        <taxon>Viridiplantae</taxon>
        <taxon>Streptophyta</taxon>
        <taxon>Embryophyta</taxon>
        <taxon>Tracheophyta</taxon>
        <taxon>Spermatophyta</taxon>
        <taxon>Magnoliopsida</taxon>
        <taxon>eudicotyledons</taxon>
        <taxon>Gunneridae</taxon>
        <taxon>Pentapetalae</taxon>
        <taxon>rosids</taxon>
        <taxon>fabids</taxon>
        <taxon>Fagales</taxon>
        <taxon>Betulaceae</taxon>
        <taxon>Carpinus</taxon>
    </lineage>
</organism>
<proteinExistence type="predicted"/>
<evidence type="ECO:0000259" key="2">
    <source>
        <dbReference type="Pfam" id="PF00501"/>
    </source>
</evidence>
<dbReference type="InterPro" id="IPR000873">
    <property type="entry name" value="AMP-dep_synth/lig_dom"/>
</dbReference>
<dbReference type="PANTHER" id="PTHR43272">
    <property type="entry name" value="LONG-CHAIN-FATTY-ACID--COA LIGASE"/>
    <property type="match status" value="1"/>
</dbReference>
<feature type="transmembrane region" description="Helical" evidence="1">
    <location>
        <begin position="20"/>
        <end position="39"/>
    </location>
</feature>
<dbReference type="AlphaFoldDB" id="A0A5N6KYV9"/>
<keyword evidence="4" id="KW-1185">Reference proteome</keyword>
<protein>
    <recommendedName>
        <fullName evidence="2">AMP-dependent synthetase/ligase domain-containing protein</fullName>
    </recommendedName>
</protein>
<comment type="caution">
    <text evidence="3">The sequence shown here is derived from an EMBL/GenBank/DDBJ whole genome shotgun (WGS) entry which is preliminary data.</text>
</comment>
<keyword evidence="1" id="KW-0812">Transmembrane</keyword>
<dbReference type="EMBL" id="VIBQ01000017">
    <property type="protein sequence ID" value="KAB8360743.1"/>
    <property type="molecule type" value="Genomic_DNA"/>
</dbReference>
<dbReference type="GO" id="GO:0004467">
    <property type="term" value="F:long-chain fatty acid-CoA ligase activity"/>
    <property type="evidence" value="ECO:0007669"/>
    <property type="project" value="TreeGrafter"/>
</dbReference>
<dbReference type="GO" id="GO:0016020">
    <property type="term" value="C:membrane"/>
    <property type="evidence" value="ECO:0007669"/>
    <property type="project" value="TreeGrafter"/>
</dbReference>
<keyword evidence="1" id="KW-0472">Membrane</keyword>
<accession>A0A5N6KYV9</accession>